<proteinExistence type="predicted"/>
<dbReference type="SUPFAM" id="SSF53254">
    <property type="entry name" value="Phosphoglycerate mutase-like"/>
    <property type="match status" value="1"/>
</dbReference>
<dbReference type="OrthoDB" id="496981at2759"/>
<dbReference type="Proteomes" id="UP000076837">
    <property type="component" value="Unassembled WGS sequence"/>
</dbReference>
<dbReference type="CDD" id="cd07067">
    <property type="entry name" value="HP_PGM_like"/>
    <property type="match status" value="1"/>
</dbReference>
<dbReference type="InterPro" id="IPR029033">
    <property type="entry name" value="His_PPase_superfam"/>
</dbReference>
<dbReference type="AlphaFoldDB" id="A0A163MJP1"/>
<dbReference type="GO" id="GO:0016791">
    <property type="term" value="F:phosphatase activity"/>
    <property type="evidence" value="ECO:0007669"/>
    <property type="project" value="TreeGrafter"/>
</dbReference>
<evidence type="ECO:0000313" key="1">
    <source>
        <dbReference type="EMBL" id="KZM28777.1"/>
    </source>
</evidence>
<dbReference type="Pfam" id="PF00300">
    <property type="entry name" value="His_Phos_1"/>
    <property type="match status" value="1"/>
</dbReference>
<dbReference type="PANTHER" id="PTHR48100:SF54">
    <property type="entry name" value="PHOSPHATASE SPAC5H10.03-RELATED"/>
    <property type="match status" value="1"/>
</dbReference>
<dbReference type="InterPro" id="IPR050275">
    <property type="entry name" value="PGM_Phosphatase"/>
</dbReference>
<evidence type="ECO:0000313" key="2">
    <source>
        <dbReference type="Proteomes" id="UP000076837"/>
    </source>
</evidence>
<dbReference type="SMART" id="SM00855">
    <property type="entry name" value="PGAM"/>
    <property type="match status" value="1"/>
</dbReference>
<organism evidence="1 2">
    <name type="scientific">Didymella rabiei</name>
    <name type="common">Chickpea ascochyta blight fungus</name>
    <name type="synonym">Mycosphaerella rabiei</name>
    <dbReference type="NCBI Taxonomy" id="5454"/>
    <lineage>
        <taxon>Eukaryota</taxon>
        <taxon>Fungi</taxon>
        <taxon>Dikarya</taxon>
        <taxon>Ascomycota</taxon>
        <taxon>Pezizomycotina</taxon>
        <taxon>Dothideomycetes</taxon>
        <taxon>Pleosporomycetidae</taxon>
        <taxon>Pleosporales</taxon>
        <taxon>Pleosporineae</taxon>
        <taxon>Didymellaceae</taxon>
        <taxon>Ascochyta</taxon>
    </lineage>
</organism>
<dbReference type="PANTHER" id="PTHR48100">
    <property type="entry name" value="BROAD-SPECIFICITY PHOSPHATASE YOR283W-RELATED"/>
    <property type="match status" value="1"/>
</dbReference>
<dbReference type="GO" id="GO:0005737">
    <property type="term" value="C:cytoplasm"/>
    <property type="evidence" value="ECO:0007669"/>
    <property type="project" value="TreeGrafter"/>
</dbReference>
<gene>
    <name evidence="1" type="ORF">ST47_g52</name>
</gene>
<keyword evidence="2" id="KW-1185">Reference proteome</keyword>
<accession>A0A163MJP1</accession>
<reference evidence="1 2" key="1">
    <citation type="journal article" date="2016" name="Sci. Rep.">
        <title>Draft genome sequencing and secretome analysis of fungal phytopathogen Ascochyta rabiei provides insight into the necrotrophic effector repertoire.</title>
        <authorList>
            <person name="Verma S."/>
            <person name="Gazara R.K."/>
            <person name="Nizam S."/>
            <person name="Parween S."/>
            <person name="Chattopadhyay D."/>
            <person name="Verma P.K."/>
        </authorList>
    </citation>
    <scope>NUCLEOTIDE SEQUENCE [LARGE SCALE GENOMIC DNA]</scope>
    <source>
        <strain evidence="1 2">ArDII</strain>
    </source>
</reference>
<dbReference type="Gene3D" id="3.40.50.1240">
    <property type="entry name" value="Phosphoglycerate mutase-like"/>
    <property type="match status" value="1"/>
</dbReference>
<dbReference type="InterPro" id="IPR013078">
    <property type="entry name" value="His_Pase_superF_clade-1"/>
</dbReference>
<name>A0A163MJP1_DIDRA</name>
<protein>
    <submittedName>
        <fullName evidence="1">Uncharacterized protein</fullName>
    </submittedName>
</protein>
<comment type="caution">
    <text evidence="1">The sequence shown here is derived from an EMBL/GenBank/DDBJ whole genome shotgun (WGS) entry which is preliminary data.</text>
</comment>
<dbReference type="EMBL" id="JYNV01000002">
    <property type="protein sequence ID" value="KZM28777.1"/>
    <property type="molecule type" value="Genomic_DNA"/>
</dbReference>
<sequence>MPPRIHIIRHAQGEHNATRNYSIRDALLTPKGKGQCSTLQAAFKYHNDIDIVFSSPLRRTIQTASLCLGPALARKEVPFVLLPSLQEVSNVGCDVGLADTAEDVKRIVPTLFAEGELPFDYNKIDASHVTEGWNSKKGYWAYERDAISKRAADLRSFLMQRSEKQIALVTHGAFAHFLTEDWDVADPMTGTAWLNCEHRIFDFTSDSNAADAHLEETDVSKSSRGFEEREMDPHVFEELKAVSSNESQS</sequence>